<dbReference type="GO" id="GO:0001517">
    <property type="term" value="F:N-acetylglucosamine 6-O-sulfotransferase activity"/>
    <property type="evidence" value="ECO:0007669"/>
    <property type="project" value="TreeGrafter"/>
</dbReference>
<dbReference type="PANTHER" id="PTHR10704:SF44">
    <property type="entry name" value="LD35051P-RELATED"/>
    <property type="match status" value="1"/>
</dbReference>
<dbReference type="SUPFAM" id="SSF52540">
    <property type="entry name" value="P-loop containing nucleoside triphosphate hydrolases"/>
    <property type="match status" value="1"/>
</dbReference>
<dbReference type="InterPro" id="IPR027417">
    <property type="entry name" value="P-loop_NTPase"/>
</dbReference>
<proteinExistence type="predicted"/>
<dbReference type="GO" id="GO:0006044">
    <property type="term" value="P:N-acetylglucosamine metabolic process"/>
    <property type="evidence" value="ECO:0007669"/>
    <property type="project" value="TreeGrafter"/>
</dbReference>
<reference evidence="1 2" key="1">
    <citation type="journal article" date="2021" name="Elife">
        <title>Chloroplast acquisition without the gene transfer in kleptoplastic sea slugs, Plakobranchus ocellatus.</title>
        <authorList>
            <person name="Maeda T."/>
            <person name="Takahashi S."/>
            <person name="Yoshida T."/>
            <person name="Shimamura S."/>
            <person name="Takaki Y."/>
            <person name="Nagai Y."/>
            <person name="Toyoda A."/>
            <person name="Suzuki Y."/>
            <person name="Arimoto A."/>
            <person name="Ishii H."/>
            <person name="Satoh N."/>
            <person name="Nishiyama T."/>
            <person name="Hasebe M."/>
            <person name="Maruyama T."/>
            <person name="Minagawa J."/>
            <person name="Obokata J."/>
            <person name="Shigenobu S."/>
        </authorList>
    </citation>
    <scope>NUCLEOTIDE SEQUENCE [LARGE SCALE GENOMIC DNA]</scope>
</reference>
<dbReference type="Proteomes" id="UP000735302">
    <property type="component" value="Unassembled WGS sequence"/>
</dbReference>
<dbReference type="Gene3D" id="3.40.50.300">
    <property type="entry name" value="P-loop containing nucleotide triphosphate hydrolases"/>
    <property type="match status" value="1"/>
</dbReference>
<keyword evidence="2" id="KW-1185">Reference proteome</keyword>
<comment type="caution">
    <text evidence="1">The sequence shown here is derived from an EMBL/GenBank/DDBJ whole genome shotgun (WGS) entry which is preliminary data.</text>
</comment>
<dbReference type="InterPro" id="IPR051135">
    <property type="entry name" value="Gal/GlcNAc/GalNAc_ST"/>
</dbReference>
<dbReference type="PANTHER" id="PTHR10704">
    <property type="entry name" value="CARBOHYDRATE SULFOTRANSFERASE"/>
    <property type="match status" value="1"/>
</dbReference>
<evidence type="ECO:0000313" key="2">
    <source>
        <dbReference type="Proteomes" id="UP000735302"/>
    </source>
</evidence>
<dbReference type="EMBL" id="BLXT01001947">
    <property type="protein sequence ID" value="GFN89763.1"/>
    <property type="molecule type" value="Genomic_DNA"/>
</dbReference>
<accession>A0AAV3Z5T7</accession>
<organism evidence="1 2">
    <name type="scientific">Plakobranchus ocellatus</name>
    <dbReference type="NCBI Taxonomy" id="259542"/>
    <lineage>
        <taxon>Eukaryota</taxon>
        <taxon>Metazoa</taxon>
        <taxon>Spiralia</taxon>
        <taxon>Lophotrochozoa</taxon>
        <taxon>Mollusca</taxon>
        <taxon>Gastropoda</taxon>
        <taxon>Heterobranchia</taxon>
        <taxon>Euthyneura</taxon>
        <taxon>Panpulmonata</taxon>
        <taxon>Sacoglossa</taxon>
        <taxon>Placobranchoidea</taxon>
        <taxon>Plakobranchidae</taxon>
        <taxon>Plakobranchus</taxon>
    </lineage>
</organism>
<name>A0AAV3Z5T7_9GAST</name>
<sequence length="118" mass="13286">MRYEDLVASPIEASGQIYDFVGLTFTPDVECFVWTSMYGGLPDDCNICTTRANAATTAYKWRSENKKFLQILMAQKECAAVMNTLGYRSFNTSLEILNTNISSTLQDYGDPTWLKVDV</sequence>
<gene>
    <name evidence="1" type="ORF">PoB_001626900</name>
</gene>
<dbReference type="GO" id="GO:0006790">
    <property type="term" value="P:sulfur compound metabolic process"/>
    <property type="evidence" value="ECO:0007669"/>
    <property type="project" value="TreeGrafter"/>
</dbReference>
<dbReference type="AlphaFoldDB" id="A0AAV3Z5T7"/>
<evidence type="ECO:0000313" key="1">
    <source>
        <dbReference type="EMBL" id="GFN89763.1"/>
    </source>
</evidence>
<protein>
    <submittedName>
        <fullName evidence="1">Sulfotransferase</fullName>
    </submittedName>
</protein>